<dbReference type="AlphaFoldDB" id="A0A368V2Q0"/>
<evidence type="ECO:0000256" key="1">
    <source>
        <dbReference type="SAM" id="Phobius"/>
    </source>
</evidence>
<keyword evidence="1" id="KW-0812">Transmembrane</keyword>
<evidence type="ECO:0000313" key="5">
    <source>
        <dbReference type="Proteomes" id="UP000253065"/>
    </source>
</evidence>
<evidence type="ECO:0000313" key="3">
    <source>
        <dbReference type="EMBL" id="RCW34635.1"/>
    </source>
</evidence>
<feature type="transmembrane region" description="Helical" evidence="1">
    <location>
        <begin position="54"/>
        <end position="74"/>
    </location>
</feature>
<keyword evidence="1" id="KW-1133">Transmembrane helix</keyword>
<dbReference type="RefSeq" id="WP_113879612.1">
    <property type="nucleotide sequence ID" value="NZ_QNSA01000005.1"/>
</dbReference>
<proteinExistence type="predicted"/>
<accession>A0A368V2Q0</accession>
<keyword evidence="1" id="KW-0472">Membrane</keyword>
<dbReference type="Proteomes" id="UP000253065">
    <property type="component" value="Unassembled WGS sequence"/>
</dbReference>
<name>A0A368V2Q0_MARNT</name>
<evidence type="ECO:0000313" key="2">
    <source>
        <dbReference type="EMBL" id="RBP73885.1"/>
    </source>
</evidence>
<dbReference type="Proteomes" id="UP000252795">
    <property type="component" value="Unassembled WGS sequence"/>
</dbReference>
<protein>
    <submittedName>
        <fullName evidence="3">Uncharacterized protein</fullName>
    </submittedName>
</protein>
<evidence type="ECO:0000313" key="4">
    <source>
        <dbReference type="Proteomes" id="UP000252795"/>
    </source>
</evidence>
<dbReference type="EMBL" id="QNSA01000005">
    <property type="protein sequence ID" value="RBP73885.1"/>
    <property type="molecule type" value="Genomic_DNA"/>
</dbReference>
<keyword evidence="5" id="KW-1185">Reference proteome</keyword>
<sequence length="194" mass="22929">MEFIQKKKSNKHTFTLHDDYFNFAYEDRSGSGDADIYYADFPQKSSVQIEQNEWLRNVGYLWIALGIFQLGYAVYSEASLSGKGFWILIGLVCVAWAYFSKVKYTVFRAERGNIFVIQDKSHDRIVDELNTRRKSQILKLYGEVNPENDLESEIQKFRWLEQQKIISKEECEQKIAQVELLKMDNFELPRERLN</sequence>
<reference evidence="3 4" key="1">
    <citation type="submission" date="2018-07" db="EMBL/GenBank/DDBJ databases">
        <title>Freshwater and sediment microbial communities from various areas in North America, analyzing microbe dynamics in response to fracking.</title>
        <authorList>
            <person name="Lamendella R."/>
        </authorList>
    </citation>
    <scope>NUCLEOTIDE SEQUENCE [LARGE SCALE GENOMIC DNA]</scope>
    <source>
        <strain evidence="3 4">114E</strain>
        <strain evidence="2 5">114E_o</strain>
    </source>
</reference>
<feature type="transmembrane region" description="Helical" evidence="1">
    <location>
        <begin position="80"/>
        <end position="99"/>
    </location>
</feature>
<gene>
    <name evidence="3" type="ORF">DET51_1055</name>
    <name evidence="2" type="ORF">DET64_1055</name>
</gene>
<dbReference type="EMBL" id="QPJB01000005">
    <property type="protein sequence ID" value="RCW34635.1"/>
    <property type="molecule type" value="Genomic_DNA"/>
</dbReference>
<comment type="caution">
    <text evidence="3">The sequence shown here is derived from an EMBL/GenBank/DDBJ whole genome shotgun (WGS) entry which is preliminary data.</text>
</comment>
<organism evidence="3 4">
    <name type="scientific">Marinobacter nauticus</name>
    <name type="common">Marinobacter hydrocarbonoclasticus</name>
    <name type="synonym">Marinobacter aquaeolei</name>
    <dbReference type="NCBI Taxonomy" id="2743"/>
    <lineage>
        <taxon>Bacteria</taxon>
        <taxon>Pseudomonadati</taxon>
        <taxon>Pseudomonadota</taxon>
        <taxon>Gammaproteobacteria</taxon>
        <taxon>Pseudomonadales</taxon>
        <taxon>Marinobacteraceae</taxon>
        <taxon>Marinobacter</taxon>
    </lineage>
</organism>